<dbReference type="PANTHER" id="PTHR47791">
    <property type="entry name" value="MEIOTICALLY UP-REGULATED GENE 191 PROTEIN"/>
    <property type="match status" value="1"/>
</dbReference>
<dbReference type="SUPFAM" id="SSF48208">
    <property type="entry name" value="Six-hairpin glycosidases"/>
    <property type="match status" value="1"/>
</dbReference>
<dbReference type="InterPro" id="IPR008928">
    <property type="entry name" value="6-hairpin_glycosidase_sf"/>
</dbReference>
<sequence length="384" mass="43161">MKLSILLACAGLWLLPGCVKNYDDVVITGDQSGINKYEVNWAAAADSSSGSLVLNFWNPSGKYFNRTSNGNTEFHYWPQAHALDVLVDAYARTNDNKYRTLMDDWMVGVKQKNGNTFLNEFYDDMEWNGLAMLRAYTATNDGKFKTGADQVWADIKNGWNTNMGGGIAWRKAQPAYKNTPANAPACILAARLYQQFKQPADLDFARKIYTWLKDSLYEAGTGWVYDGINANGDGLRSTWKFTYNQGTFIGAALELYDITKDPLFLNDAMKVANFTLSDNTLTNGADRLLRDEGGGDGGLFKGIFVRYFTALILHPDLPDAYRKRYIAYLKNNFETLWYQGTRKPVVLFGSYWKTKPGNETEMPIQLSGAMLIEAAALLKKSNMF</sequence>
<feature type="signal peptide" evidence="1">
    <location>
        <begin position="1"/>
        <end position="21"/>
    </location>
</feature>
<dbReference type="PIRSF" id="PIRSF021505">
    <property type="entry name" value="O_gly_hdrol"/>
    <property type="match status" value="1"/>
</dbReference>
<keyword evidence="2" id="KW-0378">Hydrolase</keyword>
<protein>
    <submittedName>
        <fullName evidence="2">Glycosyl hydrolase family 76</fullName>
    </submittedName>
</protein>
<keyword evidence="3" id="KW-1185">Reference proteome</keyword>
<dbReference type="InterPro" id="IPR005198">
    <property type="entry name" value="Glyco_hydro_76"/>
</dbReference>
<dbReference type="Pfam" id="PF03663">
    <property type="entry name" value="Glyco_hydro_76"/>
    <property type="match status" value="1"/>
</dbReference>
<dbReference type="EMBL" id="CP032157">
    <property type="protein sequence ID" value="AXY74790.1"/>
    <property type="molecule type" value="Genomic_DNA"/>
</dbReference>
<feature type="chain" id="PRO_5017561943" evidence="1">
    <location>
        <begin position="22"/>
        <end position="384"/>
    </location>
</feature>
<name>A0A3B7MP13_9BACT</name>
<dbReference type="AlphaFoldDB" id="A0A3B7MP13"/>
<proteinExistence type="predicted"/>
<dbReference type="RefSeq" id="WP_119050673.1">
    <property type="nucleotide sequence ID" value="NZ_CP032157.1"/>
</dbReference>
<evidence type="ECO:0000313" key="3">
    <source>
        <dbReference type="Proteomes" id="UP000263900"/>
    </source>
</evidence>
<dbReference type="InterPro" id="IPR053169">
    <property type="entry name" value="MUG_Protein"/>
</dbReference>
<organism evidence="2 3">
    <name type="scientific">Paraflavitalea soli</name>
    <dbReference type="NCBI Taxonomy" id="2315862"/>
    <lineage>
        <taxon>Bacteria</taxon>
        <taxon>Pseudomonadati</taxon>
        <taxon>Bacteroidota</taxon>
        <taxon>Chitinophagia</taxon>
        <taxon>Chitinophagales</taxon>
        <taxon>Chitinophagaceae</taxon>
        <taxon>Paraflavitalea</taxon>
    </lineage>
</organism>
<dbReference type="Proteomes" id="UP000263900">
    <property type="component" value="Chromosome"/>
</dbReference>
<evidence type="ECO:0000256" key="1">
    <source>
        <dbReference type="SAM" id="SignalP"/>
    </source>
</evidence>
<evidence type="ECO:0000313" key="2">
    <source>
        <dbReference type="EMBL" id="AXY74790.1"/>
    </source>
</evidence>
<gene>
    <name evidence="2" type="ORF">D3H65_12700</name>
</gene>
<dbReference type="KEGG" id="pseg:D3H65_12700"/>
<dbReference type="OrthoDB" id="2505409at2"/>
<accession>A0A3B7MP13</accession>
<reference evidence="2 3" key="1">
    <citation type="submission" date="2018-09" db="EMBL/GenBank/DDBJ databases">
        <title>Genome sequencing of strain 6GH32-13.</title>
        <authorList>
            <person name="Weon H.-Y."/>
            <person name="Heo J."/>
            <person name="Kwon S.-W."/>
        </authorList>
    </citation>
    <scope>NUCLEOTIDE SEQUENCE [LARGE SCALE GENOMIC DNA]</scope>
    <source>
        <strain evidence="2 3">5GH32-13</strain>
    </source>
</reference>
<dbReference type="Gene3D" id="1.50.10.20">
    <property type="match status" value="1"/>
</dbReference>
<keyword evidence="1" id="KW-0732">Signal</keyword>
<dbReference type="GO" id="GO:0016787">
    <property type="term" value="F:hydrolase activity"/>
    <property type="evidence" value="ECO:0007669"/>
    <property type="project" value="UniProtKB-KW"/>
</dbReference>
<dbReference type="GO" id="GO:0005975">
    <property type="term" value="P:carbohydrate metabolic process"/>
    <property type="evidence" value="ECO:0007669"/>
    <property type="project" value="InterPro"/>
</dbReference>
<dbReference type="PANTHER" id="PTHR47791:SF3">
    <property type="entry name" value="MEIOTICALLY UP-REGULATED GENE 191 PROTEIN"/>
    <property type="match status" value="1"/>
</dbReference>
<dbReference type="InterPro" id="IPR014512">
    <property type="entry name" value="O_gly_hydro"/>
</dbReference>